<organism evidence="3 4">
    <name type="scientific">Dendrobium nobile</name>
    <name type="common">Orchid</name>
    <dbReference type="NCBI Taxonomy" id="94219"/>
    <lineage>
        <taxon>Eukaryota</taxon>
        <taxon>Viridiplantae</taxon>
        <taxon>Streptophyta</taxon>
        <taxon>Embryophyta</taxon>
        <taxon>Tracheophyta</taxon>
        <taxon>Spermatophyta</taxon>
        <taxon>Magnoliopsida</taxon>
        <taxon>Liliopsida</taxon>
        <taxon>Asparagales</taxon>
        <taxon>Orchidaceae</taxon>
        <taxon>Epidendroideae</taxon>
        <taxon>Malaxideae</taxon>
        <taxon>Dendrobiinae</taxon>
        <taxon>Dendrobium</taxon>
    </lineage>
</organism>
<feature type="domain" description="Retrotransposon gag" evidence="2">
    <location>
        <begin position="234"/>
        <end position="324"/>
    </location>
</feature>
<keyword evidence="4" id="KW-1185">Reference proteome</keyword>
<evidence type="ECO:0000313" key="3">
    <source>
        <dbReference type="EMBL" id="KAI0507019.1"/>
    </source>
</evidence>
<dbReference type="AlphaFoldDB" id="A0A8T3BCB1"/>
<dbReference type="InterPro" id="IPR005162">
    <property type="entry name" value="Retrotrans_gag_dom"/>
</dbReference>
<reference evidence="3" key="1">
    <citation type="journal article" date="2022" name="Front. Genet.">
        <title>Chromosome-Scale Assembly of the Dendrobium nobile Genome Provides Insights Into the Molecular Mechanism of the Biosynthesis of the Medicinal Active Ingredient of Dendrobium.</title>
        <authorList>
            <person name="Xu Q."/>
            <person name="Niu S.-C."/>
            <person name="Li K.-L."/>
            <person name="Zheng P.-J."/>
            <person name="Zhang X.-J."/>
            <person name="Jia Y."/>
            <person name="Liu Y."/>
            <person name="Niu Y.-X."/>
            <person name="Yu L.-H."/>
            <person name="Chen D.-F."/>
            <person name="Zhang G.-Q."/>
        </authorList>
    </citation>
    <scope>NUCLEOTIDE SEQUENCE</scope>
    <source>
        <tissue evidence="3">Leaf</tissue>
    </source>
</reference>
<feature type="region of interest" description="Disordered" evidence="1">
    <location>
        <begin position="366"/>
        <end position="410"/>
    </location>
</feature>
<feature type="region of interest" description="Disordered" evidence="1">
    <location>
        <begin position="101"/>
        <end position="147"/>
    </location>
</feature>
<name>A0A8T3BCB1_DENNO</name>
<comment type="caution">
    <text evidence="3">The sequence shown here is derived from an EMBL/GenBank/DDBJ whole genome shotgun (WGS) entry which is preliminary data.</text>
</comment>
<feature type="region of interest" description="Disordered" evidence="1">
    <location>
        <begin position="1"/>
        <end position="51"/>
    </location>
</feature>
<dbReference type="EMBL" id="JAGYWB010000010">
    <property type="protein sequence ID" value="KAI0507019.1"/>
    <property type="molecule type" value="Genomic_DNA"/>
</dbReference>
<evidence type="ECO:0000256" key="1">
    <source>
        <dbReference type="SAM" id="MobiDB-lite"/>
    </source>
</evidence>
<dbReference type="OrthoDB" id="1740536at2759"/>
<accession>A0A8T3BCB1</accession>
<evidence type="ECO:0000313" key="4">
    <source>
        <dbReference type="Proteomes" id="UP000829196"/>
    </source>
</evidence>
<feature type="compositionally biased region" description="Low complexity" evidence="1">
    <location>
        <begin position="13"/>
        <end position="25"/>
    </location>
</feature>
<proteinExistence type="predicted"/>
<gene>
    <name evidence="3" type="ORF">KFK09_013137</name>
</gene>
<evidence type="ECO:0000259" key="2">
    <source>
        <dbReference type="Pfam" id="PF03732"/>
    </source>
</evidence>
<dbReference type="Proteomes" id="UP000829196">
    <property type="component" value="Unassembled WGS sequence"/>
</dbReference>
<dbReference type="PANTHER" id="PTHR33223">
    <property type="entry name" value="CCHC-TYPE DOMAIN-CONTAINING PROTEIN"/>
    <property type="match status" value="1"/>
</dbReference>
<feature type="compositionally biased region" description="Basic and acidic residues" evidence="1">
    <location>
        <begin position="399"/>
        <end position="410"/>
    </location>
</feature>
<dbReference type="PANTHER" id="PTHR33223:SF10">
    <property type="entry name" value="AMINOTRANSFERASE-LIKE PLANT MOBILE DOMAIN-CONTAINING PROTEIN"/>
    <property type="match status" value="1"/>
</dbReference>
<feature type="region of interest" description="Disordered" evidence="1">
    <location>
        <begin position="77"/>
        <end position="96"/>
    </location>
</feature>
<protein>
    <recommendedName>
        <fullName evidence="2">Retrotransposon gag domain-containing protein</fullName>
    </recommendedName>
</protein>
<sequence>MVNRRSSRLIGASRSNSRQSRNSSINHRRPISVSLHPGGQNAVGERTSGPSLEERIRKMEESHNEILQLLRDDRQPTLEEILRPRDPPRVEDVQFEQRQEEIHLPPPRGHPQSQQEDELADTASSTHPRIFSELPEGSPQPHIAGLPHNVIRRELRKLVREEFPRGDVRHALRQRNFEESSPLTEAILQHPIPVGFKVPNVESYDGTTDPYEYIDYYRTIMHIQRASDALLCQVFPATLKGHARTWFYSLPPGTIPSFVKLAKVFVEQFVANRRIANDSSHLSGIRQNEGESLKEYFQRFSTETRQIPGVDPELLRGVFLGGLRLGPFYSALMRDTVHSYADLIHRVEAQISADEAINAHRKQFEQISGKRKGAPGMDNSFSQQKKHGKNNLPYKSPSPRREPRQEKEYKPLNTSQANVLMAIRDQENVKWPHPLKPNVGNQEQYCHFHRRRGHTTEACWHLKEEVERLIRQGYLRQFIKNTPTRDEVGPIGGQKQQQRQPLNTVQIVGEIE</sequence>
<dbReference type="Pfam" id="PF03732">
    <property type="entry name" value="Retrotrans_gag"/>
    <property type="match status" value="1"/>
</dbReference>